<dbReference type="Gene3D" id="2.50.20.10">
    <property type="entry name" value="Lipoprotein localisation LolA/LolB/LppX"/>
    <property type="match status" value="1"/>
</dbReference>
<keyword evidence="6 10" id="KW-0732">Signal</keyword>
<dbReference type="GO" id="GO:0030288">
    <property type="term" value="C:outer membrane-bounded periplasmic space"/>
    <property type="evidence" value="ECO:0007669"/>
    <property type="project" value="TreeGrafter"/>
</dbReference>
<keyword evidence="9 10" id="KW-0143">Chaperone</keyword>
<protein>
    <recommendedName>
        <fullName evidence="4 10">Outer-membrane lipoprotein carrier protein</fullName>
    </recommendedName>
</protein>
<reference evidence="12 13" key="1">
    <citation type="submission" date="2018-05" db="EMBL/GenBank/DDBJ databases">
        <title>Spiribacter halobius sp. nov., a moderately halophilic bacterium isolated from marine solar saltern.</title>
        <authorList>
            <person name="Zheng W.-S."/>
            <person name="Lu D.-C."/>
            <person name="Du Z.-J."/>
        </authorList>
    </citation>
    <scope>NUCLEOTIDE SEQUENCE [LARGE SCALE GENOMIC DNA]</scope>
    <source>
        <strain evidence="12 13">E85</strain>
    </source>
</reference>
<comment type="subunit">
    <text evidence="3 10">Monomer.</text>
</comment>
<evidence type="ECO:0000256" key="4">
    <source>
        <dbReference type="ARBA" id="ARBA00014035"/>
    </source>
</evidence>
<evidence type="ECO:0000256" key="10">
    <source>
        <dbReference type="HAMAP-Rule" id="MF_00240"/>
    </source>
</evidence>
<dbReference type="OrthoDB" id="9787361at2"/>
<dbReference type="HAMAP" id="MF_00240">
    <property type="entry name" value="LolA"/>
    <property type="match status" value="1"/>
</dbReference>
<evidence type="ECO:0000256" key="1">
    <source>
        <dbReference type="ARBA" id="ARBA00004418"/>
    </source>
</evidence>
<dbReference type="InterPro" id="IPR029046">
    <property type="entry name" value="LolA/LolB/LppX"/>
</dbReference>
<evidence type="ECO:0000313" key="12">
    <source>
        <dbReference type="EMBL" id="PWG62410.1"/>
    </source>
</evidence>
<keyword evidence="7 10" id="KW-0574">Periplasm</keyword>
<dbReference type="Pfam" id="PF03548">
    <property type="entry name" value="LolA"/>
    <property type="match status" value="1"/>
</dbReference>
<dbReference type="InterPro" id="IPR018323">
    <property type="entry name" value="OM_lipoprot_carrier_LolA_Pbac"/>
</dbReference>
<proteinExistence type="inferred from homology"/>
<evidence type="ECO:0000256" key="8">
    <source>
        <dbReference type="ARBA" id="ARBA00022927"/>
    </source>
</evidence>
<keyword evidence="8 10" id="KW-0653">Protein transport</keyword>
<dbReference type="GO" id="GO:0044874">
    <property type="term" value="P:lipoprotein localization to outer membrane"/>
    <property type="evidence" value="ECO:0007669"/>
    <property type="project" value="UniProtKB-UniRule"/>
</dbReference>
<dbReference type="GO" id="GO:0042953">
    <property type="term" value="P:lipoprotein transport"/>
    <property type="evidence" value="ECO:0007669"/>
    <property type="project" value="InterPro"/>
</dbReference>
<accession>A0A2U2MZV5</accession>
<dbReference type="PANTHER" id="PTHR35869">
    <property type="entry name" value="OUTER-MEMBRANE LIPOPROTEIN CARRIER PROTEIN"/>
    <property type="match status" value="1"/>
</dbReference>
<dbReference type="RefSeq" id="WP_109679127.1">
    <property type="nucleotide sequence ID" value="NZ_CP086615.1"/>
</dbReference>
<evidence type="ECO:0000256" key="9">
    <source>
        <dbReference type="ARBA" id="ARBA00023186"/>
    </source>
</evidence>
<dbReference type="AlphaFoldDB" id="A0A2U2MZV5"/>
<keyword evidence="12" id="KW-0449">Lipoprotein</keyword>
<evidence type="ECO:0000256" key="3">
    <source>
        <dbReference type="ARBA" id="ARBA00011245"/>
    </source>
</evidence>
<evidence type="ECO:0000256" key="2">
    <source>
        <dbReference type="ARBA" id="ARBA00007615"/>
    </source>
</evidence>
<feature type="chain" id="PRO_5015794895" description="Outer-membrane lipoprotein carrier protein" evidence="10">
    <location>
        <begin position="18"/>
        <end position="206"/>
    </location>
</feature>
<evidence type="ECO:0000256" key="5">
    <source>
        <dbReference type="ARBA" id="ARBA00022448"/>
    </source>
</evidence>
<dbReference type="InterPro" id="IPR004564">
    <property type="entry name" value="OM_lipoprot_carrier_LolA-like"/>
</dbReference>
<comment type="function">
    <text evidence="10">Participates in the translocation of lipoproteins from the inner membrane to the outer membrane. Only forms a complex with a lipoprotein if the residue after the N-terminal Cys is not an aspartate (The Asp acts as a targeting signal to indicate that the lipoprotein should stay in the inner membrane).</text>
</comment>
<keyword evidence="5 10" id="KW-0813">Transport</keyword>
<organism evidence="12 13">
    <name type="scientific">Sediminicurvatus halobius</name>
    <dbReference type="NCBI Taxonomy" id="2182432"/>
    <lineage>
        <taxon>Bacteria</taxon>
        <taxon>Pseudomonadati</taxon>
        <taxon>Pseudomonadota</taxon>
        <taxon>Gammaproteobacteria</taxon>
        <taxon>Chromatiales</taxon>
        <taxon>Ectothiorhodospiraceae</taxon>
        <taxon>Sediminicurvatus</taxon>
    </lineage>
</organism>
<comment type="subcellular location">
    <subcellularLocation>
        <location evidence="1 10">Periplasm</location>
    </subcellularLocation>
</comment>
<dbReference type="Proteomes" id="UP000245474">
    <property type="component" value="Unassembled WGS sequence"/>
</dbReference>
<feature type="compositionally biased region" description="Acidic residues" evidence="11">
    <location>
        <begin position="190"/>
        <end position="206"/>
    </location>
</feature>
<evidence type="ECO:0000256" key="7">
    <source>
        <dbReference type="ARBA" id="ARBA00022764"/>
    </source>
</evidence>
<dbReference type="PANTHER" id="PTHR35869:SF1">
    <property type="entry name" value="OUTER-MEMBRANE LIPOPROTEIN CARRIER PROTEIN"/>
    <property type="match status" value="1"/>
</dbReference>
<dbReference type="NCBIfam" id="TIGR00547">
    <property type="entry name" value="lolA"/>
    <property type="match status" value="1"/>
</dbReference>
<evidence type="ECO:0000256" key="11">
    <source>
        <dbReference type="SAM" id="MobiDB-lite"/>
    </source>
</evidence>
<feature type="region of interest" description="Disordered" evidence="11">
    <location>
        <begin position="180"/>
        <end position="206"/>
    </location>
</feature>
<gene>
    <name evidence="10 12" type="primary">lolA</name>
    <name evidence="12" type="ORF">DEM34_12355</name>
</gene>
<sequence precursor="true">MHRLLLLLALLPLAAGASDPVSTLESYFSEVETLRGEFLQETTDEAGTVIEEAEGTFVIARPQRFRWHYETPYEQLIVADGERLWVYDVDLRQVTVRPLDRVLGVGAAQLLSGEFEALTESFSIVAGEGDWIRLEPTDPAWDFQHVRLLLEDGVPRVVEVRDDIGQSVRMRLSALERNPEVPEARFDFEPPPEADVIEDGASAGEE</sequence>
<dbReference type="SUPFAM" id="SSF89392">
    <property type="entry name" value="Prokaryotic lipoproteins and lipoprotein localization factors"/>
    <property type="match status" value="1"/>
</dbReference>
<feature type="signal peptide" evidence="10">
    <location>
        <begin position="1"/>
        <end position="17"/>
    </location>
</feature>
<evidence type="ECO:0000256" key="6">
    <source>
        <dbReference type="ARBA" id="ARBA00022729"/>
    </source>
</evidence>
<comment type="caution">
    <text evidence="12">The sequence shown here is derived from an EMBL/GenBank/DDBJ whole genome shotgun (WGS) entry which is preliminary data.</text>
</comment>
<name>A0A2U2MZV5_9GAMM</name>
<dbReference type="EMBL" id="QFFI01000019">
    <property type="protein sequence ID" value="PWG62410.1"/>
    <property type="molecule type" value="Genomic_DNA"/>
</dbReference>
<dbReference type="CDD" id="cd16325">
    <property type="entry name" value="LolA"/>
    <property type="match status" value="1"/>
</dbReference>
<comment type="similarity">
    <text evidence="2 10">Belongs to the LolA family.</text>
</comment>
<evidence type="ECO:0000313" key="13">
    <source>
        <dbReference type="Proteomes" id="UP000245474"/>
    </source>
</evidence>
<keyword evidence="13" id="KW-1185">Reference proteome</keyword>